<evidence type="ECO:0000256" key="3">
    <source>
        <dbReference type="ARBA" id="ARBA00022801"/>
    </source>
</evidence>
<evidence type="ECO:0000313" key="7">
    <source>
        <dbReference type="EMBL" id="RXK50560.1"/>
    </source>
</evidence>
<dbReference type="Pfam" id="PF01343">
    <property type="entry name" value="Peptidase_S49"/>
    <property type="match status" value="2"/>
</dbReference>
<dbReference type="SUPFAM" id="SSF52096">
    <property type="entry name" value="ClpP/crotonase"/>
    <property type="match status" value="1"/>
</dbReference>
<evidence type="ECO:0000256" key="4">
    <source>
        <dbReference type="ARBA" id="ARBA00022825"/>
    </source>
</evidence>
<dbReference type="Proteomes" id="UP000289691">
    <property type="component" value="Unassembled WGS sequence"/>
</dbReference>
<comment type="caution">
    <text evidence="7">The sequence shown here is derived from an EMBL/GenBank/DDBJ whole genome shotgun (WGS) entry which is preliminary data.</text>
</comment>
<keyword evidence="3" id="KW-0378">Hydrolase</keyword>
<keyword evidence="5" id="KW-1133">Transmembrane helix</keyword>
<dbReference type="InterPro" id="IPR002142">
    <property type="entry name" value="Peptidase_S49"/>
</dbReference>
<evidence type="ECO:0000259" key="6">
    <source>
        <dbReference type="Pfam" id="PF01343"/>
    </source>
</evidence>
<dbReference type="CDD" id="cd07023">
    <property type="entry name" value="S49_Sppa_N_C"/>
    <property type="match status" value="1"/>
</dbReference>
<dbReference type="AlphaFoldDB" id="A0A498KY97"/>
<protein>
    <submittedName>
        <fullName evidence="7">S49 family peptidase</fullName>
    </submittedName>
</protein>
<dbReference type="GO" id="GO:0006508">
    <property type="term" value="P:proteolysis"/>
    <property type="evidence" value="ECO:0007669"/>
    <property type="project" value="UniProtKB-KW"/>
</dbReference>
<dbReference type="InterPro" id="IPR029045">
    <property type="entry name" value="ClpP/crotonase-like_dom_sf"/>
</dbReference>
<keyword evidence="4" id="KW-0720">Serine protease</keyword>
<dbReference type="InterPro" id="IPR047272">
    <property type="entry name" value="S49_SppA_C"/>
</dbReference>
<dbReference type="Gene3D" id="3.90.226.10">
    <property type="entry name" value="2-enoyl-CoA Hydratase, Chain A, domain 1"/>
    <property type="match status" value="1"/>
</dbReference>
<organism evidence="7 8">
    <name type="scientific">Halorientalis pallida</name>
    <dbReference type="NCBI Taxonomy" id="2479928"/>
    <lineage>
        <taxon>Archaea</taxon>
        <taxon>Methanobacteriati</taxon>
        <taxon>Methanobacteriota</taxon>
        <taxon>Stenosarchaea group</taxon>
        <taxon>Halobacteria</taxon>
        <taxon>Halobacteriales</taxon>
        <taxon>Haloarculaceae</taxon>
        <taxon>Halorientalis</taxon>
    </lineage>
</organism>
<dbReference type="RefSeq" id="WP_129068520.1">
    <property type="nucleotide sequence ID" value="NZ_RDFA01000002.1"/>
</dbReference>
<evidence type="ECO:0000256" key="5">
    <source>
        <dbReference type="SAM" id="Phobius"/>
    </source>
</evidence>
<name>A0A498KY97_9EURY</name>
<dbReference type="OrthoDB" id="27099at2157"/>
<feature type="domain" description="Peptidase S49" evidence="6">
    <location>
        <begin position="101"/>
        <end position="144"/>
    </location>
</feature>
<accession>A0A498KY97</accession>
<keyword evidence="5" id="KW-0472">Membrane</keyword>
<feature type="domain" description="Peptidase S49" evidence="6">
    <location>
        <begin position="161"/>
        <end position="235"/>
    </location>
</feature>
<keyword evidence="5" id="KW-0812">Transmembrane</keyword>
<dbReference type="GO" id="GO:0008236">
    <property type="term" value="F:serine-type peptidase activity"/>
    <property type="evidence" value="ECO:0007669"/>
    <property type="project" value="UniProtKB-KW"/>
</dbReference>
<dbReference type="EMBL" id="RDFA01000002">
    <property type="protein sequence ID" value="RXK50560.1"/>
    <property type="molecule type" value="Genomic_DNA"/>
</dbReference>
<reference evidence="7 8" key="1">
    <citation type="submission" date="2019-01" db="EMBL/GenBank/DDBJ databases">
        <title>Halorientalis sp. F13-25 a new haloarchaeum isolated from hypersaline water.</title>
        <authorList>
            <person name="Ana D.-V."/>
            <person name="Cristina S.-P."/>
            <person name="Antonio V."/>
        </authorList>
    </citation>
    <scope>NUCLEOTIDE SEQUENCE [LARGE SCALE GENOMIC DNA]</scope>
    <source>
        <strain evidence="7 8">F13-25</strain>
    </source>
</reference>
<evidence type="ECO:0000256" key="2">
    <source>
        <dbReference type="ARBA" id="ARBA00022670"/>
    </source>
</evidence>
<feature type="transmembrane region" description="Helical" evidence="5">
    <location>
        <begin position="12"/>
        <end position="34"/>
    </location>
</feature>
<dbReference type="PANTHER" id="PTHR42987">
    <property type="entry name" value="PEPTIDASE S49"/>
    <property type="match status" value="1"/>
</dbReference>
<keyword evidence="8" id="KW-1185">Reference proteome</keyword>
<evidence type="ECO:0000313" key="8">
    <source>
        <dbReference type="Proteomes" id="UP000289691"/>
    </source>
</evidence>
<evidence type="ECO:0000256" key="1">
    <source>
        <dbReference type="ARBA" id="ARBA00008683"/>
    </source>
</evidence>
<sequence>MNRDSGPLDRIGGPVVVFGVVGLLVGAALVPYAWGASTGPDGTVAVVEVHGTINGDTAAAAMADLREARQNDSIQAVVLDVNSRGGLASVSEQLYLSVKQTSEDMPVMVAVTGSALSGGYYTSAPADSIYVTPASTVGSVGVRAVVPPRGAPDNQITTGPDKTTTATQAEARRRVEALRRAFVGSVVAERNTSLSASELSYAKVYSGSRGTELGLADEVGGLDAAISAAADEAGLSDYETVRMESPTASPLSQIGLNASGDATVDVDTTQYFMLHGQLDVSDSAAQIEVTVNGTN</sequence>
<gene>
    <name evidence="7" type="ORF">EAF64_08415</name>
</gene>
<dbReference type="PANTHER" id="PTHR42987:SF4">
    <property type="entry name" value="PROTEASE SOHB-RELATED"/>
    <property type="match status" value="1"/>
</dbReference>
<proteinExistence type="inferred from homology"/>
<keyword evidence="2" id="KW-0645">Protease</keyword>
<comment type="similarity">
    <text evidence="1">Belongs to the peptidase S49 family.</text>
</comment>